<feature type="compositionally biased region" description="Polar residues" evidence="1">
    <location>
        <begin position="98"/>
        <end position="119"/>
    </location>
</feature>
<feature type="region of interest" description="Disordered" evidence="1">
    <location>
        <begin position="34"/>
        <end position="53"/>
    </location>
</feature>
<proteinExistence type="predicted"/>
<dbReference type="Proteomes" id="UP000016933">
    <property type="component" value="Unassembled WGS sequence"/>
</dbReference>
<dbReference type="HOGENOM" id="CLU_1786802_0_0_1"/>
<evidence type="ECO:0000313" key="3">
    <source>
        <dbReference type="Proteomes" id="UP000016933"/>
    </source>
</evidence>
<gene>
    <name evidence="2" type="ORF">DOTSEDRAFT_78965</name>
</gene>
<dbReference type="EMBL" id="KB446537">
    <property type="protein sequence ID" value="EME46832.1"/>
    <property type="molecule type" value="Genomic_DNA"/>
</dbReference>
<name>N1PTX4_DOTSN</name>
<organism evidence="2 3">
    <name type="scientific">Dothistroma septosporum (strain NZE10 / CBS 128990)</name>
    <name type="common">Red band needle blight fungus</name>
    <name type="synonym">Mycosphaerella pini</name>
    <dbReference type="NCBI Taxonomy" id="675120"/>
    <lineage>
        <taxon>Eukaryota</taxon>
        <taxon>Fungi</taxon>
        <taxon>Dikarya</taxon>
        <taxon>Ascomycota</taxon>
        <taxon>Pezizomycotina</taxon>
        <taxon>Dothideomycetes</taxon>
        <taxon>Dothideomycetidae</taxon>
        <taxon>Mycosphaerellales</taxon>
        <taxon>Mycosphaerellaceae</taxon>
        <taxon>Dothistroma</taxon>
    </lineage>
</organism>
<feature type="region of interest" description="Disordered" evidence="1">
    <location>
        <begin position="68"/>
        <end position="145"/>
    </location>
</feature>
<reference evidence="3" key="1">
    <citation type="journal article" date="2012" name="PLoS Genet.">
        <title>The genomes of the fungal plant pathogens Cladosporium fulvum and Dothistroma septosporum reveal adaptation to different hosts and lifestyles but also signatures of common ancestry.</title>
        <authorList>
            <person name="de Wit P.J.G.M."/>
            <person name="van der Burgt A."/>
            <person name="Oekmen B."/>
            <person name="Stergiopoulos I."/>
            <person name="Abd-Elsalam K.A."/>
            <person name="Aerts A.L."/>
            <person name="Bahkali A.H."/>
            <person name="Beenen H.G."/>
            <person name="Chettri P."/>
            <person name="Cox M.P."/>
            <person name="Datema E."/>
            <person name="de Vries R.P."/>
            <person name="Dhillon B."/>
            <person name="Ganley A.R."/>
            <person name="Griffiths S.A."/>
            <person name="Guo Y."/>
            <person name="Hamelin R.C."/>
            <person name="Henrissat B."/>
            <person name="Kabir M.S."/>
            <person name="Jashni M.K."/>
            <person name="Kema G."/>
            <person name="Klaubauf S."/>
            <person name="Lapidus A."/>
            <person name="Levasseur A."/>
            <person name="Lindquist E."/>
            <person name="Mehrabi R."/>
            <person name="Ohm R.A."/>
            <person name="Owen T.J."/>
            <person name="Salamov A."/>
            <person name="Schwelm A."/>
            <person name="Schijlen E."/>
            <person name="Sun H."/>
            <person name="van den Burg H.A."/>
            <person name="van Ham R.C.H.J."/>
            <person name="Zhang S."/>
            <person name="Goodwin S.B."/>
            <person name="Grigoriev I.V."/>
            <person name="Collemare J."/>
            <person name="Bradshaw R.E."/>
        </authorList>
    </citation>
    <scope>NUCLEOTIDE SEQUENCE [LARGE SCALE GENOMIC DNA]</scope>
    <source>
        <strain evidence="3">NZE10 / CBS 128990</strain>
    </source>
</reference>
<feature type="region of interest" description="Disordered" evidence="1">
    <location>
        <begin position="1"/>
        <end position="22"/>
    </location>
</feature>
<feature type="compositionally biased region" description="Basic and acidic residues" evidence="1">
    <location>
        <begin position="71"/>
        <end position="80"/>
    </location>
</feature>
<keyword evidence="3" id="KW-1185">Reference proteome</keyword>
<sequence>MSEARERASGSCQSDIQGSHLRRIDEVIIANSEKRNAKGDGSQVNKIRKRRRRKTDLVWVQSTAYRSCEPNPRHAEDNLKRQWQSQAELMGDLPTEPTPTRSATDQETSQRCASRSGFMSQRILWSDQRPNAPNTMRHPRMCFKS</sequence>
<accession>N1PTX4</accession>
<reference evidence="2 3" key="2">
    <citation type="journal article" date="2012" name="PLoS Pathog.">
        <title>Diverse lifestyles and strategies of plant pathogenesis encoded in the genomes of eighteen Dothideomycetes fungi.</title>
        <authorList>
            <person name="Ohm R.A."/>
            <person name="Feau N."/>
            <person name="Henrissat B."/>
            <person name="Schoch C.L."/>
            <person name="Horwitz B.A."/>
            <person name="Barry K.W."/>
            <person name="Condon B.J."/>
            <person name="Copeland A.C."/>
            <person name="Dhillon B."/>
            <person name="Glaser F."/>
            <person name="Hesse C.N."/>
            <person name="Kosti I."/>
            <person name="LaButti K."/>
            <person name="Lindquist E.A."/>
            <person name="Lucas S."/>
            <person name="Salamov A.A."/>
            <person name="Bradshaw R.E."/>
            <person name="Ciuffetti L."/>
            <person name="Hamelin R.C."/>
            <person name="Kema G.H.J."/>
            <person name="Lawrence C."/>
            <person name="Scott J.A."/>
            <person name="Spatafora J.W."/>
            <person name="Turgeon B.G."/>
            <person name="de Wit P.J.G.M."/>
            <person name="Zhong S."/>
            <person name="Goodwin S.B."/>
            <person name="Grigoriev I.V."/>
        </authorList>
    </citation>
    <scope>NUCLEOTIDE SEQUENCE [LARGE SCALE GENOMIC DNA]</scope>
    <source>
        <strain evidence="3">NZE10 / CBS 128990</strain>
    </source>
</reference>
<protein>
    <submittedName>
        <fullName evidence="2">Uncharacterized protein</fullName>
    </submittedName>
</protein>
<dbReference type="AlphaFoldDB" id="N1PTX4"/>
<evidence type="ECO:0000313" key="2">
    <source>
        <dbReference type="EMBL" id="EME46832.1"/>
    </source>
</evidence>
<evidence type="ECO:0000256" key="1">
    <source>
        <dbReference type="SAM" id="MobiDB-lite"/>
    </source>
</evidence>